<proteinExistence type="predicted"/>
<name>A0AAD7N960_9AGAR</name>
<evidence type="ECO:0000313" key="2">
    <source>
        <dbReference type="EMBL" id="KAJ7749923.1"/>
    </source>
</evidence>
<keyword evidence="3" id="KW-1185">Reference proteome</keyword>
<reference evidence="2" key="1">
    <citation type="submission" date="2023-03" db="EMBL/GenBank/DDBJ databases">
        <title>Massive genome expansion in bonnet fungi (Mycena s.s.) driven by repeated elements and novel gene families across ecological guilds.</title>
        <authorList>
            <consortium name="Lawrence Berkeley National Laboratory"/>
            <person name="Harder C.B."/>
            <person name="Miyauchi S."/>
            <person name="Viragh M."/>
            <person name="Kuo A."/>
            <person name="Thoen E."/>
            <person name="Andreopoulos B."/>
            <person name="Lu D."/>
            <person name="Skrede I."/>
            <person name="Drula E."/>
            <person name="Henrissat B."/>
            <person name="Morin E."/>
            <person name="Kohler A."/>
            <person name="Barry K."/>
            <person name="LaButti K."/>
            <person name="Morin E."/>
            <person name="Salamov A."/>
            <person name="Lipzen A."/>
            <person name="Mereny Z."/>
            <person name="Hegedus B."/>
            <person name="Baldrian P."/>
            <person name="Stursova M."/>
            <person name="Weitz H."/>
            <person name="Taylor A."/>
            <person name="Grigoriev I.V."/>
            <person name="Nagy L.G."/>
            <person name="Martin F."/>
            <person name="Kauserud H."/>
        </authorList>
    </citation>
    <scope>NUCLEOTIDE SEQUENCE</scope>
    <source>
        <strain evidence="2">CBHHK182m</strain>
    </source>
</reference>
<feature type="non-terminal residue" evidence="2">
    <location>
        <position position="1"/>
    </location>
</feature>
<dbReference type="Proteomes" id="UP001215598">
    <property type="component" value="Unassembled WGS sequence"/>
</dbReference>
<protein>
    <submittedName>
        <fullName evidence="2">Uncharacterized protein</fullName>
    </submittedName>
</protein>
<accession>A0AAD7N960</accession>
<comment type="caution">
    <text evidence="2">The sequence shown here is derived from an EMBL/GenBank/DDBJ whole genome shotgun (WGS) entry which is preliminary data.</text>
</comment>
<organism evidence="2 3">
    <name type="scientific">Mycena metata</name>
    <dbReference type="NCBI Taxonomy" id="1033252"/>
    <lineage>
        <taxon>Eukaryota</taxon>
        <taxon>Fungi</taxon>
        <taxon>Dikarya</taxon>
        <taxon>Basidiomycota</taxon>
        <taxon>Agaricomycotina</taxon>
        <taxon>Agaricomycetes</taxon>
        <taxon>Agaricomycetidae</taxon>
        <taxon>Agaricales</taxon>
        <taxon>Marasmiineae</taxon>
        <taxon>Mycenaceae</taxon>
        <taxon>Mycena</taxon>
    </lineage>
</organism>
<feature type="non-terminal residue" evidence="2">
    <location>
        <position position="73"/>
    </location>
</feature>
<dbReference type="EMBL" id="JARKIB010000067">
    <property type="protein sequence ID" value="KAJ7749923.1"/>
    <property type="molecule type" value="Genomic_DNA"/>
</dbReference>
<evidence type="ECO:0000313" key="3">
    <source>
        <dbReference type="Proteomes" id="UP001215598"/>
    </source>
</evidence>
<evidence type="ECO:0000256" key="1">
    <source>
        <dbReference type="SAM" id="SignalP"/>
    </source>
</evidence>
<feature type="chain" id="PRO_5042286510" evidence="1">
    <location>
        <begin position="31"/>
        <end position="73"/>
    </location>
</feature>
<gene>
    <name evidence="2" type="ORF">B0H16DRAFT_1550621</name>
</gene>
<feature type="signal peptide" evidence="1">
    <location>
        <begin position="1"/>
        <end position="30"/>
    </location>
</feature>
<dbReference type="AlphaFoldDB" id="A0AAD7N960"/>
<keyword evidence="1" id="KW-0732">Signal</keyword>
<sequence length="73" mass="8039">EFKWCALSHSTTYYLLLLTLFHLPPPPASTSGGAPPFQHHRQPVCPCGCILTRCTSAARAIFSRARQVSAPSW</sequence>